<evidence type="ECO:0000313" key="2">
    <source>
        <dbReference type="EMBL" id="CQR25369.1"/>
    </source>
</evidence>
<evidence type="ECO:0000313" key="3">
    <source>
        <dbReference type="Proteomes" id="UP000198604"/>
    </source>
</evidence>
<reference evidence="3" key="1">
    <citation type="submission" date="2015-03" db="EMBL/GenBank/DDBJ databases">
        <authorList>
            <person name="Urmite Genomes"/>
        </authorList>
    </citation>
    <scope>NUCLEOTIDE SEQUENCE [LARGE SCALE GENOMIC DNA]</scope>
    <source>
        <strain evidence="3">FF10</strain>
    </source>
</reference>
<dbReference type="Pfam" id="PF06908">
    <property type="entry name" value="YpsA"/>
    <property type="match status" value="1"/>
</dbReference>
<dbReference type="RefSeq" id="WP_093650920.1">
    <property type="nucleotide sequence ID" value="NZ_CTEN01000003.1"/>
</dbReference>
<protein>
    <recommendedName>
        <fullName evidence="1">UPF0398 protein BN1356_01711</fullName>
    </recommendedName>
</protein>
<proteinExistence type="inferred from homology"/>
<dbReference type="PANTHER" id="PTHR38440">
    <property type="entry name" value="UPF0398 PROTEIN YPSA"/>
    <property type="match status" value="1"/>
</dbReference>
<dbReference type="PANTHER" id="PTHR38440:SF1">
    <property type="entry name" value="UPF0398 PROTEIN SPR0331"/>
    <property type="match status" value="1"/>
</dbReference>
<dbReference type="AlphaFoldDB" id="A0A0E4CT61"/>
<dbReference type="Proteomes" id="UP000198604">
    <property type="component" value="Unassembled WGS sequence"/>
</dbReference>
<comment type="similarity">
    <text evidence="1">Belongs to the UPF0398 family.</text>
</comment>
<gene>
    <name evidence="2" type="ORF">BN1356_01711</name>
</gene>
<dbReference type="Gene3D" id="3.40.50.450">
    <property type="match status" value="1"/>
</dbReference>
<sequence>MTIKTVLISGYKHTDLGIFSDKDPRIPIIKEAIRQDCIKMIEEGTEWFIFTGSLGFEFWALEVLEDLKKEGYGFQTAVIFPFANHGENWNENNQTKLATFKSCDFVKYAFAQYENPGQFKDYNRFILENTDGAYLFYDSENETNLKYLYNLILIQVGYTVKSLNFDDLNQIAENFIKNE</sequence>
<dbReference type="PIRSF" id="PIRSF021290">
    <property type="entry name" value="DUF1273"/>
    <property type="match status" value="1"/>
</dbReference>
<keyword evidence="3" id="KW-1185">Reference proteome</keyword>
<evidence type="ECO:0000256" key="1">
    <source>
        <dbReference type="HAMAP-Rule" id="MF_01575"/>
    </source>
</evidence>
<dbReference type="HAMAP" id="MF_01575">
    <property type="entry name" value="UPF0398"/>
    <property type="match status" value="1"/>
</dbReference>
<dbReference type="SUPFAM" id="SSF102405">
    <property type="entry name" value="MCP/YpsA-like"/>
    <property type="match status" value="1"/>
</dbReference>
<dbReference type="NCBIfam" id="NF010181">
    <property type="entry name" value="PRK13660.1"/>
    <property type="match status" value="1"/>
</dbReference>
<dbReference type="EMBL" id="CTEN01000003">
    <property type="protein sequence ID" value="CQR25369.1"/>
    <property type="molecule type" value="Genomic_DNA"/>
</dbReference>
<organism evidence="2 3">
    <name type="scientific">Streptococcus varani</name>
    <dbReference type="NCBI Taxonomy" id="1608583"/>
    <lineage>
        <taxon>Bacteria</taxon>
        <taxon>Bacillati</taxon>
        <taxon>Bacillota</taxon>
        <taxon>Bacilli</taxon>
        <taxon>Lactobacillales</taxon>
        <taxon>Streptococcaceae</taxon>
        <taxon>Streptococcus</taxon>
    </lineage>
</organism>
<dbReference type="OrthoDB" id="2301957at2"/>
<dbReference type="InterPro" id="IPR010697">
    <property type="entry name" value="YspA"/>
</dbReference>
<accession>A0A0E4CT61</accession>
<dbReference type="STRING" id="1608583.BN1356_01711"/>
<name>A0A0E4CT61_9STRE</name>